<feature type="transmembrane region" description="Helical" evidence="1">
    <location>
        <begin position="28"/>
        <end position="52"/>
    </location>
</feature>
<keyword evidence="1" id="KW-0472">Membrane</keyword>
<evidence type="ECO:0000256" key="1">
    <source>
        <dbReference type="SAM" id="Phobius"/>
    </source>
</evidence>
<keyword evidence="1" id="KW-1133">Transmembrane helix</keyword>
<accession>A0AAV7HV97</accession>
<name>A0AAV7HV97_COTGL</name>
<evidence type="ECO:0000313" key="3">
    <source>
        <dbReference type="Proteomes" id="UP000826195"/>
    </source>
</evidence>
<dbReference type="Proteomes" id="UP000826195">
    <property type="component" value="Unassembled WGS sequence"/>
</dbReference>
<evidence type="ECO:0000313" key="2">
    <source>
        <dbReference type="EMBL" id="KAH0535720.1"/>
    </source>
</evidence>
<protein>
    <submittedName>
        <fullName evidence="2">Uncharacterized protein</fullName>
    </submittedName>
</protein>
<proteinExistence type="predicted"/>
<comment type="caution">
    <text evidence="2">The sequence shown here is derived from an EMBL/GenBank/DDBJ whole genome shotgun (WGS) entry which is preliminary data.</text>
</comment>
<keyword evidence="1" id="KW-0812">Transmembrane</keyword>
<reference evidence="2 3" key="1">
    <citation type="journal article" date="2021" name="J. Hered.">
        <title>A chromosome-level genome assembly of the parasitoid wasp, Cotesia glomerata (Hymenoptera: Braconidae).</title>
        <authorList>
            <person name="Pinto B.J."/>
            <person name="Weis J.J."/>
            <person name="Gamble T."/>
            <person name="Ode P.J."/>
            <person name="Paul R."/>
            <person name="Zaspel J.M."/>
        </authorList>
    </citation>
    <scope>NUCLEOTIDE SEQUENCE [LARGE SCALE GENOMIC DNA]</scope>
    <source>
        <strain evidence="2">CgM1</strain>
    </source>
</reference>
<gene>
    <name evidence="2" type="ORF">KQX54_018530</name>
</gene>
<sequence length="150" mass="17775">MQRYRNSSRRNKKPARGFDKCKKGKRRWIRVVTCVLLTKWTIWTTTVMYMYIVGTTLNERRERTPVEVPFLLDFEPRWYCPAKLKGNVLRARKEDSVSSFTNFRSNMELGMLMLMAFLDDPANSWYDNLENAGFVVLETACVDRRFTVIL</sequence>
<keyword evidence="3" id="KW-1185">Reference proteome</keyword>
<dbReference type="EMBL" id="JAHXZJ010002982">
    <property type="protein sequence ID" value="KAH0535720.1"/>
    <property type="molecule type" value="Genomic_DNA"/>
</dbReference>
<dbReference type="AlphaFoldDB" id="A0AAV7HV97"/>
<organism evidence="2 3">
    <name type="scientific">Cotesia glomerata</name>
    <name type="common">Lepidopteran parasitic wasp</name>
    <name type="synonym">Apanteles glomeratus</name>
    <dbReference type="NCBI Taxonomy" id="32391"/>
    <lineage>
        <taxon>Eukaryota</taxon>
        <taxon>Metazoa</taxon>
        <taxon>Ecdysozoa</taxon>
        <taxon>Arthropoda</taxon>
        <taxon>Hexapoda</taxon>
        <taxon>Insecta</taxon>
        <taxon>Pterygota</taxon>
        <taxon>Neoptera</taxon>
        <taxon>Endopterygota</taxon>
        <taxon>Hymenoptera</taxon>
        <taxon>Apocrita</taxon>
        <taxon>Ichneumonoidea</taxon>
        <taxon>Braconidae</taxon>
        <taxon>Microgastrinae</taxon>
        <taxon>Cotesia</taxon>
    </lineage>
</organism>